<reference evidence="2 3" key="1">
    <citation type="journal article" date="2019" name="Nat. Ecol. Evol.">
        <title>Megaphylogeny resolves global patterns of mushroom evolution.</title>
        <authorList>
            <person name="Varga T."/>
            <person name="Krizsan K."/>
            <person name="Foldi C."/>
            <person name="Dima B."/>
            <person name="Sanchez-Garcia M."/>
            <person name="Sanchez-Ramirez S."/>
            <person name="Szollosi G.J."/>
            <person name="Szarkandi J.G."/>
            <person name="Papp V."/>
            <person name="Albert L."/>
            <person name="Andreopoulos W."/>
            <person name="Angelini C."/>
            <person name="Antonin V."/>
            <person name="Barry K.W."/>
            <person name="Bougher N.L."/>
            <person name="Buchanan P."/>
            <person name="Buyck B."/>
            <person name="Bense V."/>
            <person name="Catcheside P."/>
            <person name="Chovatia M."/>
            <person name="Cooper J."/>
            <person name="Damon W."/>
            <person name="Desjardin D."/>
            <person name="Finy P."/>
            <person name="Geml J."/>
            <person name="Haridas S."/>
            <person name="Hughes K."/>
            <person name="Justo A."/>
            <person name="Karasinski D."/>
            <person name="Kautmanova I."/>
            <person name="Kiss B."/>
            <person name="Kocsube S."/>
            <person name="Kotiranta H."/>
            <person name="LaButti K.M."/>
            <person name="Lechner B.E."/>
            <person name="Liimatainen K."/>
            <person name="Lipzen A."/>
            <person name="Lukacs Z."/>
            <person name="Mihaltcheva S."/>
            <person name="Morgado L.N."/>
            <person name="Niskanen T."/>
            <person name="Noordeloos M.E."/>
            <person name="Ohm R.A."/>
            <person name="Ortiz-Santana B."/>
            <person name="Ovrebo C."/>
            <person name="Racz N."/>
            <person name="Riley R."/>
            <person name="Savchenko A."/>
            <person name="Shiryaev A."/>
            <person name="Soop K."/>
            <person name="Spirin V."/>
            <person name="Szebenyi C."/>
            <person name="Tomsovsky M."/>
            <person name="Tulloss R.E."/>
            <person name="Uehling J."/>
            <person name="Grigoriev I.V."/>
            <person name="Vagvolgyi C."/>
            <person name="Papp T."/>
            <person name="Martin F.M."/>
            <person name="Miettinen O."/>
            <person name="Hibbett D.S."/>
            <person name="Nagy L.G."/>
        </authorList>
    </citation>
    <scope>NUCLEOTIDE SEQUENCE [LARGE SCALE GENOMIC DNA]</scope>
    <source>
        <strain evidence="2 3">CBS 962.96</strain>
    </source>
</reference>
<dbReference type="EMBL" id="ML179518">
    <property type="protein sequence ID" value="THU86007.1"/>
    <property type="molecule type" value="Genomic_DNA"/>
</dbReference>
<gene>
    <name evidence="2" type="ORF">K435DRAFT_373753</name>
</gene>
<feature type="compositionally biased region" description="Basic residues" evidence="1">
    <location>
        <begin position="20"/>
        <end position="34"/>
    </location>
</feature>
<evidence type="ECO:0000256" key="1">
    <source>
        <dbReference type="SAM" id="MobiDB-lite"/>
    </source>
</evidence>
<feature type="compositionally biased region" description="Basic and acidic residues" evidence="1">
    <location>
        <begin position="47"/>
        <end position="60"/>
    </location>
</feature>
<dbReference type="AlphaFoldDB" id="A0A4S8LB09"/>
<proteinExistence type="predicted"/>
<protein>
    <submittedName>
        <fullName evidence="2">Uncharacterized protein</fullName>
    </submittedName>
</protein>
<dbReference type="OrthoDB" id="3048996at2759"/>
<accession>A0A4S8LB09</accession>
<feature type="region of interest" description="Disordered" evidence="1">
    <location>
        <begin position="1"/>
        <end position="81"/>
    </location>
</feature>
<organism evidence="2 3">
    <name type="scientific">Dendrothele bispora (strain CBS 962.96)</name>
    <dbReference type="NCBI Taxonomy" id="1314807"/>
    <lineage>
        <taxon>Eukaryota</taxon>
        <taxon>Fungi</taxon>
        <taxon>Dikarya</taxon>
        <taxon>Basidiomycota</taxon>
        <taxon>Agaricomycotina</taxon>
        <taxon>Agaricomycetes</taxon>
        <taxon>Agaricomycetidae</taxon>
        <taxon>Agaricales</taxon>
        <taxon>Agaricales incertae sedis</taxon>
        <taxon>Dendrothele</taxon>
    </lineage>
</organism>
<keyword evidence="3" id="KW-1185">Reference proteome</keyword>
<dbReference type="Proteomes" id="UP000297245">
    <property type="component" value="Unassembled WGS sequence"/>
</dbReference>
<evidence type="ECO:0000313" key="2">
    <source>
        <dbReference type="EMBL" id="THU86007.1"/>
    </source>
</evidence>
<evidence type="ECO:0000313" key="3">
    <source>
        <dbReference type="Proteomes" id="UP000297245"/>
    </source>
</evidence>
<sequence>MPSTSPSDPPPSYSTDPPKDHHHRRHRHHHHHHKSSGDVNGNNKDATSGDKKEREREKNHSHPSSSSSHPDPSKKRPMLTQDEILSLARQGMPRSKFGPEFLKTLGKEASLKGLPKFRVVTGLEAAKLYNEAIGNGNR</sequence>
<feature type="compositionally biased region" description="Polar residues" evidence="1">
    <location>
        <begin position="37"/>
        <end position="46"/>
    </location>
</feature>
<name>A0A4S8LB09_DENBC</name>